<comment type="caution">
    <text evidence="1">The sequence shown here is derived from an EMBL/GenBank/DDBJ whole genome shotgun (WGS) entry which is preliminary data.</text>
</comment>
<gene>
    <name evidence="1" type="ORF">CVT24_001677</name>
</gene>
<dbReference type="EMBL" id="NHTK01004649">
    <property type="protein sequence ID" value="PPQ85716.1"/>
    <property type="molecule type" value="Genomic_DNA"/>
</dbReference>
<evidence type="ECO:0000313" key="2">
    <source>
        <dbReference type="Proteomes" id="UP000284842"/>
    </source>
</evidence>
<dbReference type="Proteomes" id="UP000284842">
    <property type="component" value="Unassembled WGS sequence"/>
</dbReference>
<dbReference type="AlphaFoldDB" id="A0A409X4M7"/>
<proteinExistence type="predicted"/>
<dbReference type="OrthoDB" id="5297217at2759"/>
<accession>A0A409X4M7</accession>
<evidence type="ECO:0000313" key="1">
    <source>
        <dbReference type="EMBL" id="PPQ85716.1"/>
    </source>
</evidence>
<protein>
    <submittedName>
        <fullName evidence="1">Uncharacterized protein</fullName>
    </submittedName>
</protein>
<name>A0A409X4M7_9AGAR</name>
<organism evidence="1 2">
    <name type="scientific">Panaeolus cyanescens</name>
    <dbReference type="NCBI Taxonomy" id="181874"/>
    <lineage>
        <taxon>Eukaryota</taxon>
        <taxon>Fungi</taxon>
        <taxon>Dikarya</taxon>
        <taxon>Basidiomycota</taxon>
        <taxon>Agaricomycotina</taxon>
        <taxon>Agaricomycetes</taxon>
        <taxon>Agaricomycetidae</taxon>
        <taxon>Agaricales</taxon>
        <taxon>Agaricineae</taxon>
        <taxon>Galeropsidaceae</taxon>
        <taxon>Panaeolus</taxon>
    </lineage>
</organism>
<dbReference type="InParanoid" id="A0A409X4M7"/>
<keyword evidence="2" id="KW-1185">Reference proteome</keyword>
<reference evidence="1 2" key="1">
    <citation type="journal article" date="2018" name="Evol. Lett.">
        <title>Horizontal gene cluster transfer increased hallucinogenic mushroom diversity.</title>
        <authorList>
            <person name="Reynolds H.T."/>
            <person name="Vijayakumar V."/>
            <person name="Gluck-Thaler E."/>
            <person name="Korotkin H.B."/>
            <person name="Matheny P.B."/>
            <person name="Slot J.C."/>
        </authorList>
    </citation>
    <scope>NUCLEOTIDE SEQUENCE [LARGE SCALE GENOMIC DNA]</scope>
    <source>
        <strain evidence="1 2">2629</strain>
    </source>
</reference>
<sequence>MKRNHQHNVQHPSTTILKRPDLAHYVRNITETGEYKLLPP</sequence>